<feature type="binding site" description="axial binding residue" evidence="7">
    <location>
        <position position="328"/>
    </location>
    <ligand>
        <name>heme b</name>
        <dbReference type="ChEBI" id="CHEBI:60344"/>
    </ligand>
    <ligandPart>
        <name>Fe</name>
        <dbReference type="ChEBI" id="CHEBI:18248"/>
    </ligandPart>
</feature>
<dbReference type="PROSITE" id="PS50292">
    <property type="entry name" value="PEROXIDASE_3"/>
    <property type="match status" value="1"/>
</dbReference>
<dbReference type="STRING" id="97972.A0A2V1E0U7"/>
<keyword evidence="9" id="KW-1185">Reference proteome</keyword>
<evidence type="ECO:0000256" key="3">
    <source>
        <dbReference type="ARBA" id="ARBA00022723"/>
    </source>
</evidence>
<organism evidence="8 9">
    <name type="scientific">Periconia macrospinosa</name>
    <dbReference type="NCBI Taxonomy" id="97972"/>
    <lineage>
        <taxon>Eukaryota</taxon>
        <taxon>Fungi</taxon>
        <taxon>Dikarya</taxon>
        <taxon>Ascomycota</taxon>
        <taxon>Pezizomycotina</taxon>
        <taxon>Dothideomycetes</taxon>
        <taxon>Pleosporomycetidae</taxon>
        <taxon>Pleosporales</taxon>
        <taxon>Massarineae</taxon>
        <taxon>Periconiaceae</taxon>
        <taxon>Periconia</taxon>
    </lineage>
</organism>
<dbReference type="InterPro" id="IPR034812">
    <property type="entry name" value="Ppo-like_N"/>
</dbReference>
<dbReference type="SUPFAM" id="SSF48264">
    <property type="entry name" value="Cytochrome P450"/>
    <property type="match status" value="1"/>
</dbReference>
<keyword evidence="6 7" id="KW-0408">Iron</keyword>
<dbReference type="PRINTS" id="PR00457">
    <property type="entry name" value="ANPEROXIDASE"/>
</dbReference>
<keyword evidence="3 7" id="KW-0479">Metal-binding</keyword>
<dbReference type="InterPro" id="IPR010255">
    <property type="entry name" value="Haem_peroxidase_sf"/>
</dbReference>
<dbReference type="Pfam" id="PF00067">
    <property type="entry name" value="p450"/>
    <property type="match status" value="1"/>
</dbReference>
<dbReference type="CDD" id="cd09817">
    <property type="entry name" value="linoleate_diol_synthase_like"/>
    <property type="match status" value="1"/>
</dbReference>
<dbReference type="InterPro" id="IPR001128">
    <property type="entry name" value="Cyt_P450"/>
</dbReference>
<dbReference type="PANTHER" id="PTHR11903">
    <property type="entry name" value="PROSTAGLANDIN G/H SYNTHASE"/>
    <property type="match status" value="1"/>
</dbReference>
<keyword evidence="8" id="KW-0575">Peroxidase</keyword>
<proteinExistence type="predicted"/>
<dbReference type="GO" id="GO:0016705">
    <property type="term" value="F:oxidoreductase activity, acting on paired donors, with incorporation or reduction of molecular oxygen"/>
    <property type="evidence" value="ECO:0007669"/>
    <property type="project" value="InterPro"/>
</dbReference>
<dbReference type="GO" id="GO:0020037">
    <property type="term" value="F:heme binding"/>
    <property type="evidence" value="ECO:0007669"/>
    <property type="project" value="InterPro"/>
</dbReference>
<keyword evidence="5" id="KW-0560">Oxidoreductase</keyword>
<evidence type="ECO:0000256" key="4">
    <source>
        <dbReference type="ARBA" id="ARBA00022964"/>
    </source>
</evidence>
<protein>
    <submittedName>
        <fullName evidence="8">Heme peroxidase</fullName>
    </submittedName>
</protein>
<dbReference type="PANTHER" id="PTHR11903:SF37">
    <property type="entry name" value="PSI-PRODUCING OXYGENASE A"/>
    <property type="match status" value="1"/>
</dbReference>
<dbReference type="Proteomes" id="UP000244855">
    <property type="component" value="Unassembled WGS sequence"/>
</dbReference>
<evidence type="ECO:0000256" key="7">
    <source>
        <dbReference type="PIRSR" id="PIRSR619791-2"/>
    </source>
</evidence>
<accession>A0A2V1E0U7</accession>
<reference evidence="8 9" key="1">
    <citation type="journal article" date="2018" name="Sci. Rep.">
        <title>Comparative genomics provides insights into the lifestyle and reveals functional heterogeneity of dark septate endophytic fungi.</title>
        <authorList>
            <person name="Knapp D.G."/>
            <person name="Nemeth J.B."/>
            <person name="Barry K."/>
            <person name="Hainaut M."/>
            <person name="Henrissat B."/>
            <person name="Johnson J."/>
            <person name="Kuo A."/>
            <person name="Lim J.H.P."/>
            <person name="Lipzen A."/>
            <person name="Nolan M."/>
            <person name="Ohm R.A."/>
            <person name="Tamas L."/>
            <person name="Grigoriev I.V."/>
            <person name="Spatafora J.W."/>
            <person name="Nagy L.G."/>
            <person name="Kovacs G.M."/>
        </authorList>
    </citation>
    <scope>NUCLEOTIDE SEQUENCE [LARGE SCALE GENOMIC DNA]</scope>
    <source>
        <strain evidence="8 9">DSE2036</strain>
    </source>
</reference>
<dbReference type="GO" id="GO:0051213">
    <property type="term" value="F:dioxygenase activity"/>
    <property type="evidence" value="ECO:0007669"/>
    <property type="project" value="UniProtKB-KW"/>
</dbReference>
<dbReference type="InterPro" id="IPR037120">
    <property type="entry name" value="Haem_peroxidase_sf_animal"/>
</dbReference>
<dbReference type="InterPro" id="IPR019791">
    <property type="entry name" value="Haem_peroxidase_animal"/>
</dbReference>
<evidence type="ECO:0000256" key="6">
    <source>
        <dbReference type="ARBA" id="ARBA00023004"/>
    </source>
</evidence>
<gene>
    <name evidence="8" type="ORF">DM02DRAFT_651944</name>
</gene>
<dbReference type="GO" id="GO:0006631">
    <property type="term" value="P:fatty acid metabolic process"/>
    <property type="evidence" value="ECO:0007669"/>
    <property type="project" value="UniProtKB-ARBA"/>
</dbReference>
<dbReference type="GO" id="GO:0004601">
    <property type="term" value="F:peroxidase activity"/>
    <property type="evidence" value="ECO:0007669"/>
    <property type="project" value="UniProtKB-KW"/>
</dbReference>
<dbReference type="OrthoDB" id="823504at2759"/>
<evidence type="ECO:0000313" key="9">
    <source>
        <dbReference type="Proteomes" id="UP000244855"/>
    </source>
</evidence>
<dbReference type="Gene3D" id="1.10.630.10">
    <property type="entry name" value="Cytochrome P450"/>
    <property type="match status" value="1"/>
</dbReference>
<keyword evidence="2 7" id="KW-0349">Heme</keyword>
<evidence type="ECO:0000313" key="8">
    <source>
        <dbReference type="EMBL" id="PVI04137.1"/>
    </source>
</evidence>
<dbReference type="InterPro" id="IPR050783">
    <property type="entry name" value="Oxylipin_biosynth_metab"/>
</dbReference>
<dbReference type="GO" id="GO:0006979">
    <property type="term" value="P:response to oxidative stress"/>
    <property type="evidence" value="ECO:0007669"/>
    <property type="project" value="InterPro"/>
</dbReference>
<dbReference type="Gene3D" id="1.10.640.10">
    <property type="entry name" value="Haem peroxidase domain superfamily, animal type"/>
    <property type="match status" value="1"/>
</dbReference>
<dbReference type="SUPFAM" id="SSF48113">
    <property type="entry name" value="Heme-dependent peroxidases"/>
    <property type="match status" value="1"/>
</dbReference>
<dbReference type="GO" id="GO:0004497">
    <property type="term" value="F:monooxygenase activity"/>
    <property type="evidence" value="ECO:0007669"/>
    <property type="project" value="InterPro"/>
</dbReference>
<evidence type="ECO:0000256" key="2">
    <source>
        <dbReference type="ARBA" id="ARBA00022617"/>
    </source>
</evidence>
<comment type="subunit">
    <text evidence="1">Homotetramer.</text>
</comment>
<dbReference type="AlphaFoldDB" id="A0A2V1E0U7"/>
<dbReference type="Pfam" id="PF03098">
    <property type="entry name" value="An_peroxidase"/>
    <property type="match status" value="1"/>
</dbReference>
<name>A0A2V1E0U7_9PLEO</name>
<dbReference type="GO" id="GO:0005506">
    <property type="term" value="F:iron ion binding"/>
    <property type="evidence" value="ECO:0007669"/>
    <property type="project" value="InterPro"/>
</dbReference>
<dbReference type="InterPro" id="IPR036396">
    <property type="entry name" value="Cyt_P450_sf"/>
</dbReference>
<evidence type="ECO:0000256" key="5">
    <source>
        <dbReference type="ARBA" id="ARBA00023002"/>
    </source>
</evidence>
<evidence type="ECO:0000256" key="1">
    <source>
        <dbReference type="ARBA" id="ARBA00011881"/>
    </source>
</evidence>
<keyword evidence="4" id="KW-0223">Dioxygenase</keyword>
<sequence>MSQLDPKRIYSNSELQKGVSDAKASDVLVDDRNYLTERLIQITSSLPKDSTIAEASTGFMVKSLYDKLEHPPLSTLGDPYKYRTPDGSNNNVLFPNLGKAGSFYCRTVRPVHVPKSLPDPGLLFDALLARESPPPPHPNKISSLFFALATVIIHDIFRTSHDDTDVARTSSYLDLSPLYGSNQEAQDSVRTFKDGKLKPDTFADPRLLTQPPECGALLVCFNRFHNYVVEQLAIINENGRFGSPVSDSNARSKAATKRDNDLFQTARLITDSLYTEIIVRDYVRTILNLHRTHSDWTLDPRRDYAGSPVEKGKGNQVSVEFNLVYWWHSVVSPKNERWGDEMFAKIFPDTSPKDITPEEFLTGMRNWATKIPTDPGERTFGGLQRNPQGCFDDEALIKLVTAATEDCAASFGAGHVPIALKVVETMAVQRARRWGVATLNEVRHHFGLTPHKTFTDINPDPNVAASLKALYGDVDNVEFYPGVVVEEAKQSMTPGSGLCGPFTTTSAILSDAVTLVRSDRFHTLDFSPALLTNFGFNEVSTDSSVAGGVIMYRLLMRAFLPSEMRKIKESLNESSDWSYDAPKFVPDPTVVATWKGVESVLTSPQSYRVSYNKLPDFSGGFEHILSAKNSADRANIWRALNLSDRAIPAFSRSIKIATDDSIRQTNDKLSNICGVDAASDIAALSWTRFTARLFGIRTKSEPSDSRKLYKSFCSIYEFTFHGTDSVNSFLAQRKAAQAYKDLSDIIKPVCESVKIQPPSKLLQNIGINMFNDSLLPDHGISLLRRLLNNGRNVDDVVGIVILLASSIAVLGAQTMVYMLDLFLQEPYRTTHWPEIQKLAIDTSPTVSPKFRQYVQEAIRLTCPVMSNLRVATQDTELDDGLTKRSIKKGDSVILDIAKASREPSVFPNPSEIKLDRPADQLHLLFGFGSPTNEEKQMIVAGLTEQLRIFAGLKGLRRAPGPVGQLGGYEGWASY</sequence>
<dbReference type="EMBL" id="KZ805324">
    <property type="protein sequence ID" value="PVI04137.1"/>
    <property type="molecule type" value="Genomic_DNA"/>
</dbReference>